<dbReference type="FunFam" id="3.30.60.30:FF:000024">
    <property type="entry name" value="Transmembrane agrin"/>
    <property type="match status" value="2"/>
</dbReference>
<dbReference type="PROSITE" id="PS01248">
    <property type="entry name" value="EGF_LAM_1"/>
    <property type="match status" value="1"/>
</dbReference>
<dbReference type="CDD" id="cd00055">
    <property type="entry name" value="EGF_Lam"/>
    <property type="match status" value="2"/>
</dbReference>
<dbReference type="FunFam" id="2.10.25.10:FF:000134">
    <property type="entry name" value="Transmembrane agrin"/>
    <property type="match status" value="1"/>
</dbReference>
<comment type="caution">
    <text evidence="14">Lacks conserved residue(s) required for the propagation of feature annotation.</text>
</comment>
<feature type="disulfide bond" evidence="14">
    <location>
        <begin position="1558"/>
        <end position="1567"/>
    </location>
</feature>
<dbReference type="PROSITE" id="PS00022">
    <property type="entry name" value="EGF_1"/>
    <property type="match status" value="4"/>
</dbReference>
<feature type="domain" description="Laminin G" evidence="18">
    <location>
        <begin position="1093"/>
        <end position="1276"/>
    </location>
</feature>
<evidence type="ECO:0000256" key="15">
    <source>
        <dbReference type="PROSITE-ProRule" id="PRU00460"/>
    </source>
</evidence>
<feature type="region of interest" description="Disordered" evidence="17">
    <location>
        <begin position="38"/>
        <end position="112"/>
    </location>
</feature>
<organism evidence="22 23">
    <name type="scientific">Petrolisthes manimaculis</name>
    <dbReference type="NCBI Taxonomy" id="1843537"/>
    <lineage>
        <taxon>Eukaryota</taxon>
        <taxon>Metazoa</taxon>
        <taxon>Ecdysozoa</taxon>
        <taxon>Arthropoda</taxon>
        <taxon>Crustacea</taxon>
        <taxon>Multicrustacea</taxon>
        <taxon>Malacostraca</taxon>
        <taxon>Eumalacostraca</taxon>
        <taxon>Eucarida</taxon>
        <taxon>Decapoda</taxon>
        <taxon>Pleocyemata</taxon>
        <taxon>Anomura</taxon>
        <taxon>Galatheoidea</taxon>
        <taxon>Porcellanidae</taxon>
        <taxon>Petrolisthes</taxon>
    </lineage>
</organism>
<dbReference type="SMART" id="SM00057">
    <property type="entry name" value="FIMAC"/>
    <property type="match status" value="3"/>
</dbReference>
<dbReference type="SMART" id="SM00180">
    <property type="entry name" value="EGF_Lam"/>
    <property type="match status" value="2"/>
</dbReference>
<feature type="disulfide bond" evidence="15">
    <location>
        <begin position="800"/>
        <end position="812"/>
    </location>
</feature>
<dbReference type="GO" id="GO:0048513">
    <property type="term" value="P:animal organ development"/>
    <property type="evidence" value="ECO:0007669"/>
    <property type="project" value="UniProtKB-ARBA"/>
</dbReference>
<feature type="region of interest" description="Disordered" evidence="17">
    <location>
        <begin position="934"/>
        <end position="953"/>
    </location>
</feature>
<dbReference type="Gene3D" id="2.10.25.10">
    <property type="entry name" value="Laminin"/>
    <property type="match status" value="6"/>
</dbReference>
<evidence type="ECO:0000256" key="16">
    <source>
        <dbReference type="SAM" id="Coils"/>
    </source>
</evidence>
<feature type="domain" description="EGF-like" evidence="19">
    <location>
        <begin position="1311"/>
        <end position="1348"/>
    </location>
</feature>
<dbReference type="InterPro" id="IPR013320">
    <property type="entry name" value="ConA-like_dom_sf"/>
</dbReference>
<feature type="coiled-coil region" evidence="16">
    <location>
        <begin position="1641"/>
        <end position="1668"/>
    </location>
</feature>
<feature type="disulfide bond" evidence="15">
    <location>
        <begin position="802"/>
        <end position="819"/>
    </location>
</feature>
<dbReference type="Gene3D" id="2.60.120.200">
    <property type="match status" value="3"/>
</dbReference>
<feature type="domain" description="Kazal-like" evidence="21">
    <location>
        <begin position="498"/>
        <end position="545"/>
    </location>
</feature>
<feature type="disulfide bond" evidence="14">
    <location>
        <begin position="1076"/>
        <end position="1085"/>
    </location>
</feature>
<feature type="domain" description="EGF-like" evidence="19">
    <location>
        <begin position="1049"/>
        <end position="1086"/>
    </location>
</feature>
<feature type="domain" description="EGF-like" evidence="19">
    <location>
        <begin position="339"/>
        <end position="377"/>
    </location>
</feature>
<feature type="disulfide bond" evidence="14">
    <location>
        <begin position="1299"/>
        <end position="1308"/>
    </location>
</feature>
<evidence type="ECO:0000259" key="19">
    <source>
        <dbReference type="PROSITE" id="PS50026"/>
    </source>
</evidence>
<name>A0AAE1UCW8_9EUCA</name>
<dbReference type="GO" id="GO:0005576">
    <property type="term" value="C:extracellular region"/>
    <property type="evidence" value="ECO:0007669"/>
    <property type="project" value="TreeGrafter"/>
</dbReference>
<keyword evidence="3" id="KW-0272">Extracellular matrix</keyword>
<dbReference type="FunFam" id="2.10.25.10:FF:000095">
    <property type="entry name" value="Notch, isoform B"/>
    <property type="match status" value="1"/>
</dbReference>
<dbReference type="PROSITE" id="PS01186">
    <property type="entry name" value="EGF_2"/>
    <property type="match status" value="1"/>
</dbReference>
<dbReference type="Pfam" id="PF00053">
    <property type="entry name" value="EGF_laminin"/>
    <property type="match status" value="2"/>
</dbReference>
<dbReference type="InterPro" id="IPR001791">
    <property type="entry name" value="Laminin_G"/>
</dbReference>
<feature type="disulfide bond" evidence="14">
    <location>
        <begin position="125"/>
        <end position="142"/>
    </location>
</feature>
<evidence type="ECO:0000259" key="20">
    <source>
        <dbReference type="PROSITE" id="PS50027"/>
    </source>
</evidence>
<dbReference type="FunFam" id="2.10.25.10:FF:000209">
    <property type="entry name" value="Laminin subunit alpha 5"/>
    <property type="match status" value="1"/>
</dbReference>
<evidence type="ECO:0000256" key="14">
    <source>
        <dbReference type="PROSITE-ProRule" id="PRU00076"/>
    </source>
</evidence>
<keyword evidence="5" id="KW-0646">Protease inhibitor</keyword>
<dbReference type="SMART" id="SM00274">
    <property type="entry name" value="FOLN"/>
    <property type="match status" value="8"/>
</dbReference>
<evidence type="ECO:0000256" key="1">
    <source>
        <dbReference type="ARBA" id="ARBA00004302"/>
    </source>
</evidence>
<dbReference type="GO" id="GO:0005509">
    <property type="term" value="F:calcium ion binding"/>
    <property type="evidence" value="ECO:0007669"/>
    <property type="project" value="InterPro"/>
</dbReference>
<dbReference type="InterPro" id="IPR036058">
    <property type="entry name" value="Kazal_dom_sf"/>
</dbReference>
<dbReference type="Pfam" id="PF01683">
    <property type="entry name" value="EB"/>
    <property type="match status" value="1"/>
</dbReference>
<dbReference type="PANTHER" id="PTHR10913:SF45">
    <property type="entry name" value="FOLLISTATIN, ISOFORM A-RELATED"/>
    <property type="match status" value="1"/>
</dbReference>
<dbReference type="Proteomes" id="UP001292094">
    <property type="component" value="Unassembled WGS sequence"/>
</dbReference>
<dbReference type="PROSITE" id="PS51465">
    <property type="entry name" value="KAZAL_2"/>
    <property type="match status" value="8"/>
</dbReference>
<feature type="domain" description="EGF-like" evidence="19">
    <location>
        <begin position="1532"/>
        <end position="1568"/>
    </location>
</feature>
<evidence type="ECO:0000313" key="22">
    <source>
        <dbReference type="EMBL" id="KAK4314059.1"/>
    </source>
</evidence>
<feature type="domain" description="Kazal-like" evidence="21">
    <location>
        <begin position="136"/>
        <end position="195"/>
    </location>
</feature>
<feature type="domain" description="Laminin EGF-like" evidence="20">
    <location>
        <begin position="747"/>
        <end position="799"/>
    </location>
</feature>
<dbReference type="CDD" id="cd00110">
    <property type="entry name" value="LamG"/>
    <property type="match status" value="3"/>
</dbReference>
<keyword evidence="7" id="KW-0677">Repeat</keyword>
<gene>
    <name evidence="22" type="ORF">Pmani_014622</name>
</gene>
<evidence type="ECO:0000256" key="5">
    <source>
        <dbReference type="ARBA" id="ARBA00022690"/>
    </source>
</evidence>
<dbReference type="PROSITE" id="PS50025">
    <property type="entry name" value="LAM_G_DOMAIN"/>
    <property type="match status" value="3"/>
</dbReference>
<evidence type="ECO:0000256" key="17">
    <source>
        <dbReference type="SAM" id="MobiDB-lite"/>
    </source>
</evidence>
<reference evidence="22" key="1">
    <citation type="submission" date="2023-11" db="EMBL/GenBank/DDBJ databases">
        <title>Genome assemblies of two species of porcelain crab, Petrolisthes cinctipes and Petrolisthes manimaculis (Anomura: Porcellanidae).</title>
        <authorList>
            <person name="Angst P."/>
        </authorList>
    </citation>
    <scope>NUCLEOTIDE SEQUENCE</scope>
    <source>
        <strain evidence="22">PB745_02</strain>
        <tissue evidence="22">Gill</tissue>
    </source>
</reference>
<evidence type="ECO:0000256" key="2">
    <source>
        <dbReference type="ARBA" id="ARBA00022525"/>
    </source>
</evidence>
<feature type="compositionally biased region" description="Acidic residues" evidence="17">
    <location>
        <begin position="56"/>
        <end position="111"/>
    </location>
</feature>
<dbReference type="InterPro" id="IPR003884">
    <property type="entry name" value="FacI_MAC"/>
</dbReference>
<dbReference type="CDD" id="cd00104">
    <property type="entry name" value="KAZAL_FS"/>
    <property type="match status" value="6"/>
</dbReference>
<feature type="disulfide bond" evidence="15">
    <location>
        <begin position="749"/>
        <end position="766"/>
    </location>
</feature>
<evidence type="ECO:0000256" key="3">
    <source>
        <dbReference type="ARBA" id="ARBA00022530"/>
    </source>
</evidence>
<dbReference type="InterPro" id="IPR002350">
    <property type="entry name" value="Kazal_dom"/>
</dbReference>
<keyword evidence="13 15" id="KW-0424">Laminin EGF-like domain</keyword>
<dbReference type="InterPro" id="IPR001881">
    <property type="entry name" value="EGF-like_Ca-bd_dom"/>
</dbReference>
<feature type="domain" description="Kazal-like" evidence="21">
    <location>
        <begin position="211"/>
        <end position="265"/>
    </location>
</feature>
<evidence type="ECO:0000256" key="13">
    <source>
        <dbReference type="ARBA" id="ARBA00023292"/>
    </source>
</evidence>
<comment type="subcellular location">
    <subcellularLocation>
        <location evidence="1">Secreted</location>
        <location evidence="1">Extracellular space</location>
        <location evidence="1">Extracellular matrix</location>
        <location evidence="1">Basement membrane</location>
    </subcellularLocation>
</comment>
<feature type="domain" description="Kazal-like" evidence="21">
    <location>
        <begin position="285"/>
        <end position="339"/>
    </location>
</feature>
<evidence type="ECO:0000259" key="18">
    <source>
        <dbReference type="PROSITE" id="PS50025"/>
    </source>
</evidence>
<evidence type="ECO:0008006" key="24">
    <source>
        <dbReference type="Google" id="ProtNLM"/>
    </source>
</evidence>
<dbReference type="CDD" id="cd00054">
    <property type="entry name" value="EGF_CA"/>
    <property type="match status" value="3"/>
</dbReference>
<dbReference type="Pfam" id="PF07648">
    <property type="entry name" value="Kazal_2"/>
    <property type="match status" value="8"/>
</dbReference>
<dbReference type="InterPro" id="IPR006149">
    <property type="entry name" value="EB_dom"/>
</dbReference>
<keyword evidence="23" id="KW-1185">Reference proteome</keyword>
<keyword evidence="10" id="KW-0722">Serine protease inhibitor</keyword>
<dbReference type="PROSITE" id="PS50026">
    <property type="entry name" value="EGF_3"/>
    <property type="match status" value="6"/>
</dbReference>
<feature type="domain" description="EGF-like" evidence="19">
    <location>
        <begin position="1272"/>
        <end position="1309"/>
    </location>
</feature>
<evidence type="ECO:0000313" key="23">
    <source>
        <dbReference type="Proteomes" id="UP001292094"/>
    </source>
</evidence>
<evidence type="ECO:0000256" key="9">
    <source>
        <dbReference type="ARBA" id="ARBA00022869"/>
    </source>
</evidence>
<dbReference type="InterPro" id="IPR050653">
    <property type="entry name" value="Prot_Inhib_GrowthFact_Antg"/>
</dbReference>
<accession>A0AAE1UCW8</accession>
<dbReference type="PROSITE" id="PS50027">
    <property type="entry name" value="EGF_LAM_2"/>
    <property type="match status" value="2"/>
</dbReference>
<feature type="disulfide bond" evidence="15">
    <location>
        <begin position="768"/>
        <end position="777"/>
    </location>
</feature>
<dbReference type="PRINTS" id="PR00011">
    <property type="entry name" value="EGFLAMININ"/>
</dbReference>
<keyword evidence="8" id="KW-0221">Differentiation</keyword>
<dbReference type="Pfam" id="PF00054">
    <property type="entry name" value="Laminin_G_1"/>
    <property type="match status" value="3"/>
</dbReference>
<keyword evidence="9" id="KW-0084">Basement membrane</keyword>
<dbReference type="SUPFAM" id="SSF57196">
    <property type="entry name" value="EGF/Laminin"/>
    <property type="match status" value="2"/>
</dbReference>
<feature type="domain" description="Kazal-like" evidence="21">
    <location>
        <begin position="433"/>
        <end position="480"/>
    </location>
</feature>
<dbReference type="SUPFAM" id="SSF49899">
    <property type="entry name" value="Concanavalin A-like lectins/glucanases"/>
    <property type="match status" value="3"/>
</dbReference>
<feature type="domain" description="Laminin EGF-like" evidence="20">
    <location>
        <begin position="800"/>
        <end position="846"/>
    </location>
</feature>
<keyword evidence="4 14" id="KW-0245">EGF-like domain</keyword>
<feature type="domain" description="Kazal-like" evidence="21">
    <location>
        <begin position="357"/>
        <end position="410"/>
    </location>
</feature>
<comment type="caution">
    <text evidence="22">The sequence shown here is derived from an EMBL/GenBank/DDBJ whole genome shotgun (WGS) entry which is preliminary data.</text>
</comment>
<evidence type="ECO:0000256" key="6">
    <source>
        <dbReference type="ARBA" id="ARBA00022729"/>
    </source>
</evidence>
<dbReference type="Pfam" id="PF00008">
    <property type="entry name" value="EGF"/>
    <property type="match status" value="3"/>
</dbReference>
<dbReference type="SMART" id="SM00280">
    <property type="entry name" value="KAZAL"/>
    <property type="match status" value="8"/>
</dbReference>
<feature type="domain" description="Kazal-like" evidence="21">
    <location>
        <begin position="601"/>
        <end position="656"/>
    </location>
</feature>
<evidence type="ECO:0000256" key="11">
    <source>
        <dbReference type="ARBA" id="ARBA00023157"/>
    </source>
</evidence>
<dbReference type="Gene3D" id="3.30.60.30">
    <property type="match status" value="8"/>
</dbReference>
<keyword evidence="16" id="KW-0175">Coiled coil</keyword>
<evidence type="ECO:0000256" key="4">
    <source>
        <dbReference type="ARBA" id="ARBA00022536"/>
    </source>
</evidence>
<feature type="domain" description="EGF-like" evidence="19">
    <location>
        <begin position="116"/>
        <end position="149"/>
    </location>
</feature>
<dbReference type="SMART" id="SM00181">
    <property type="entry name" value="EGF"/>
    <property type="match status" value="8"/>
</dbReference>
<keyword evidence="6" id="KW-0732">Signal</keyword>
<feature type="domain" description="Laminin G" evidence="18">
    <location>
        <begin position="1706"/>
        <end position="1894"/>
    </location>
</feature>
<evidence type="ECO:0000259" key="21">
    <source>
        <dbReference type="PROSITE" id="PS51465"/>
    </source>
</evidence>
<dbReference type="GO" id="GO:0030154">
    <property type="term" value="P:cell differentiation"/>
    <property type="evidence" value="ECO:0007669"/>
    <property type="project" value="UniProtKB-KW"/>
</dbReference>
<evidence type="ECO:0000256" key="7">
    <source>
        <dbReference type="ARBA" id="ARBA00022737"/>
    </source>
</evidence>
<feature type="region of interest" description="Disordered" evidence="17">
    <location>
        <begin position="1675"/>
        <end position="1694"/>
    </location>
</feature>
<dbReference type="GO" id="GO:0005604">
    <property type="term" value="C:basement membrane"/>
    <property type="evidence" value="ECO:0007669"/>
    <property type="project" value="UniProtKB-SubCell"/>
</dbReference>
<keyword evidence="12" id="KW-0325">Glycoprotein</keyword>
<feature type="disulfide bond" evidence="15">
    <location>
        <begin position="747"/>
        <end position="759"/>
    </location>
</feature>
<evidence type="ECO:0000256" key="8">
    <source>
        <dbReference type="ARBA" id="ARBA00022782"/>
    </source>
</evidence>
<proteinExistence type="predicted"/>
<evidence type="ECO:0000256" key="12">
    <source>
        <dbReference type="ARBA" id="ARBA00023180"/>
    </source>
</evidence>
<dbReference type="SMART" id="SM00282">
    <property type="entry name" value="LamG"/>
    <property type="match status" value="3"/>
</dbReference>
<dbReference type="PANTHER" id="PTHR10913">
    <property type="entry name" value="FOLLISTATIN-RELATED"/>
    <property type="match status" value="1"/>
</dbReference>
<protein>
    <recommendedName>
        <fullName evidence="24">Agrin</fullName>
    </recommendedName>
</protein>
<feature type="domain" description="Kazal-like" evidence="21">
    <location>
        <begin position="871"/>
        <end position="928"/>
    </location>
</feature>
<feature type="disulfide bond" evidence="15">
    <location>
        <begin position="821"/>
        <end position="830"/>
    </location>
</feature>
<dbReference type="EMBL" id="JAWZYT010001244">
    <property type="protein sequence ID" value="KAK4314059.1"/>
    <property type="molecule type" value="Genomic_DNA"/>
</dbReference>
<keyword evidence="11 14" id="KW-1015">Disulfide bond</keyword>
<dbReference type="InterPro" id="IPR002049">
    <property type="entry name" value="LE_dom"/>
</dbReference>
<dbReference type="InterPro" id="IPR000742">
    <property type="entry name" value="EGF"/>
</dbReference>
<dbReference type="InterPro" id="IPR003645">
    <property type="entry name" value="Fol_N"/>
</dbReference>
<feature type="disulfide bond" evidence="14">
    <location>
        <begin position="1338"/>
        <end position="1347"/>
    </location>
</feature>
<feature type="domain" description="Laminin G" evidence="18">
    <location>
        <begin position="1357"/>
        <end position="1536"/>
    </location>
</feature>
<dbReference type="SUPFAM" id="SSF57184">
    <property type="entry name" value="Growth factor receptor domain"/>
    <property type="match status" value="1"/>
</dbReference>
<sequence length="1898" mass="210722">MEKRLRQCWELLERSRACLVLIKNVSLHFPPTLAGIRLDEKEEEEEEKEEKKKEKEEEEEEEKEEEEEEKEKEEEEKEKEEDKEKEEEEEEEEKEKEEEEDEEKEKEEEKEENVLIRDPCRGRKCQHGAVCVPHDDGLGAKCECPDECRVYGGGLGSQPVCGSDGQDYANECQLRRHACRIQRHLEVKFPGKCDPCQDVTCPERQSCQLDRDREPECRCNDVCAREFVPVCASDGKTYTNECVMKVEACKARKTLSIIFRGGCSVGLNPCDAMSCLPGEECNIDEFGVAGCECPPPCEPVVRPVCGSDGNTYDNLCELHRVVCVRQSEIIVSYMGVCGEEGPCAGHQCEHGGVCVERQGHPVCECPQCPAHLDPVCGSDGISYDNECHLRAEACRIHRAIPVRYRGRCTGCEDKQCDFYGVCEADEEGHGRCVCPQGCDKAESKVCGTDGVTYMNECLLKVAACSKQQLVLVASSGDCDLCQHVMCKYGGRCQTGRCICPTDCPTTREPVCASDGQTYANECEMSKAACEVVGGLRVTFVGECSEARTSGVKDDPSLVSGHDPSPPPVVVAPPVGHQGAEGSDVCSRMTCEYGSTCTVLEEDGLPRCSCRLDCTDVPQNPVCASDLKMYQSECLMVMEGCQRQVELRLRPLELCEDFELTPCNGDRPLINPNTGRDFYCGKGPDSEVCPQGAYCHWTLSFAKCCPLHQQEENTTEASPSCQQSTYGCCPNRKSEALGPNYAGCPSICQCHKLGAYDASCDPVTNQCRCKPGVGGTKCDRCEPGFWGLPRIQHGSNGCLPCGCSLFGSVRDDCEQMTGQCVCKPGISGKKCNGCPDGLVLGPKGCRPQSDTTPPPRTCHQLQCYFGARCLEHSGHAECKCEAQCPEDSASPPAVCGSDGETYSSECHLRLFACHYQKDVVVEALGPCLLPGNQSDGVTESPLRRSTAPLSTEPHRAETAKATRHLLHPEYVVVGGGRPSTHSLSNSIFGVSPTPVTIAAFGLLGSICHRDKDCSVPYSRCKANICTCRPGYTQSADRLTCVVNTPGREEVRGLCSRQPCQRGGTCRDLPDGSYRCDCSPRATGLHCEKELPPPYDTPSFSGSSYLEVTKIKAYNKVQVEMEFRTFTDSGLLLYSQQEEDGSGDFLSLAIVDGFVEFRYNLGSGPALVRSHQRVQMKRFHRVVAQRFQRDGILQLDDQENAKGKAPGNLRSLDLRGSTYIGYIPTNERRVWENVGTSEGLVGCLREVRINGRPLDLVWPGSPHVTRAEHVSECSSSPCFSLPCLNGGSCRPTHDNQFKCLCIQGYAGERCEDRLDPCETEPCQAGATCLSLPSDGFLCKCPPGRTGALCDQMDRTLREVVIPDFDGDAYLELPTLENVGHSLVLELWFLTRSPDGVLLYNGQVGGGGDFIALNLRNGHVEFSYNLGSGLATLVSPTRVPLNTWHVVRVRRKKRRGILRVNRGRRVMGKSGPRLKELNLNQPLYLGGLENYTLAHIDSGVTMGLNGAIQRLLVNSEVFDNLEERATGGRGVRRYRGPPCQRNPCENGGVCQPFRNRFLCKCLATFTGKFCEKRIDEEQMMKPINFDGQTFLKFPNMVYRMNFSHYNLTYDEYENFEFPEPWTDVDLSYPTEYDTEDDLAYLEEEEEEEYEMEKGEEELEMLEEEEEEVSMMAAMEDDAEEYGSGSPSLYDDDDEAMSEDNDYYSDPQMLMEGGNSLEKLVMRDELQEDEKGEEEGDHIGRRGQTTNHFEIRFRATESNGVLVWLNKGNSVSQDYLALTLNGGFVELSFNLGTQQALLVIRSKVRVDDGQWHRLVVHRRKRLGVLRVDQERPVKGVADRGSTTLNTNGKLWIGGSPKIPDGLPTAYYQGFEGCIDSIQVENRDLNLLRQRDVSILRFCDEMR</sequence>
<dbReference type="FunFam" id="3.30.60.30:FF:000040">
    <property type="entry name" value="Agrin, putative"/>
    <property type="match status" value="1"/>
</dbReference>
<dbReference type="SMART" id="SM00179">
    <property type="entry name" value="EGF_CA"/>
    <property type="match status" value="4"/>
</dbReference>
<evidence type="ECO:0000256" key="10">
    <source>
        <dbReference type="ARBA" id="ARBA00022900"/>
    </source>
</evidence>
<dbReference type="InterPro" id="IPR009030">
    <property type="entry name" value="Growth_fac_rcpt_cys_sf"/>
</dbReference>
<keyword evidence="2" id="KW-0964">Secreted</keyword>
<dbReference type="SUPFAM" id="SSF100895">
    <property type="entry name" value="Kazal-type serine protease inhibitors"/>
    <property type="match status" value="8"/>
</dbReference>